<evidence type="ECO:0000256" key="7">
    <source>
        <dbReference type="PROSITE-ProRule" id="PRU00283"/>
    </source>
</evidence>
<keyword evidence="5" id="KW-0406">Ion transport</keyword>
<feature type="domain" description="Kinesin motor" evidence="9">
    <location>
        <begin position="406"/>
        <end position="667"/>
    </location>
</feature>
<dbReference type="InterPro" id="IPR027640">
    <property type="entry name" value="Kinesin-like_fam"/>
</dbReference>
<dbReference type="EMBL" id="CAXAMM010043128">
    <property type="protein sequence ID" value="CAK9108624.1"/>
    <property type="molecule type" value="Genomic_DNA"/>
</dbReference>
<keyword evidence="11" id="KW-1185">Reference proteome</keyword>
<keyword evidence="7" id="KW-0547">Nucleotide-binding</keyword>
<evidence type="ECO:0000256" key="6">
    <source>
        <dbReference type="ARBA" id="ARBA00023136"/>
    </source>
</evidence>
<keyword evidence="7" id="KW-0067">ATP-binding</keyword>
<evidence type="ECO:0000256" key="4">
    <source>
        <dbReference type="ARBA" id="ARBA00022989"/>
    </source>
</evidence>
<reference evidence="10 11" key="1">
    <citation type="submission" date="2024-02" db="EMBL/GenBank/DDBJ databases">
        <authorList>
            <person name="Chen Y."/>
            <person name="Shah S."/>
            <person name="Dougan E. K."/>
            <person name="Thang M."/>
            <person name="Chan C."/>
        </authorList>
    </citation>
    <scope>NUCLEOTIDE SEQUENCE [LARGE SCALE GENOMIC DNA]</scope>
</reference>
<keyword evidence="7" id="KW-0505">Motor protein</keyword>
<comment type="subcellular location">
    <subcellularLocation>
        <location evidence="1">Membrane</location>
        <topology evidence="1">Multi-pass membrane protein</topology>
    </subcellularLocation>
</comment>
<feature type="compositionally biased region" description="Low complexity" evidence="8">
    <location>
        <begin position="1287"/>
        <end position="1299"/>
    </location>
</feature>
<dbReference type="Gene3D" id="3.40.850.10">
    <property type="entry name" value="Kinesin motor domain"/>
    <property type="match status" value="1"/>
</dbReference>
<feature type="region of interest" description="Disordered" evidence="8">
    <location>
        <begin position="1233"/>
        <end position="1254"/>
    </location>
</feature>
<keyword evidence="6" id="KW-0472">Membrane</keyword>
<dbReference type="InterPro" id="IPR027417">
    <property type="entry name" value="P-loop_NTPase"/>
</dbReference>
<evidence type="ECO:0000259" key="9">
    <source>
        <dbReference type="PROSITE" id="PS50067"/>
    </source>
</evidence>
<dbReference type="Proteomes" id="UP001642464">
    <property type="component" value="Unassembled WGS sequence"/>
</dbReference>
<feature type="compositionally biased region" description="Basic and acidic residues" evidence="8">
    <location>
        <begin position="1238"/>
        <end position="1253"/>
    </location>
</feature>
<feature type="region of interest" description="Disordered" evidence="8">
    <location>
        <begin position="1271"/>
        <end position="1303"/>
    </location>
</feature>
<evidence type="ECO:0000313" key="10">
    <source>
        <dbReference type="EMBL" id="CAK9108624.1"/>
    </source>
</evidence>
<accession>A0ABP0S8L1</accession>
<proteinExistence type="inferred from homology"/>
<dbReference type="SUPFAM" id="SSF52540">
    <property type="entry name" value="P-loop containing nucleoside triphosphate hydrolases"/>
    <property type="match status" value="1"/>
</dbReference>
<evidence type="ECO:0000256" key="3">
    <source>
        <dbReference type="ARBA" id="ARBA00022692"/>
    </source>
</evidence>
<dbReference type="InterPro" id="IPR001752">
    <property type="entry name" value="Kinesin_motor_dom"/>
</dbReference>
<feature type="binding site" evidence="7">
    <location>
        <begin position="509"/>
        <end position="516"/>
    </location>
    <ligand>
        <name>ATP</name>
        <dbReference type="ChEBI" id="CHEBI:30616"/>
    </ligand>
</feature>
<dbReference type="InterPro" id="IPR036961">
    <property type="entry name" value="Kinesin_motor_dom_sf"/>
</dbReference>
<sequence>MVQREERLLDVLTSAKLAREGEVSCAFCSCCCTLTPRPLHEVVTYKAQTAGCDCCGWLRTVLGLRGRPILHVLPPLVLISAMTILCAMVKNSKMVFGTAVDMPHLEDILKEDYALLLTPLSFLLVYRLNRSAVRFYDARAAAGKLIETCRVLAGEAVRFCNHDRGAVEELCRWIVAFPVCTRNFLRSKPFELDELEGILKDKEIERLKRATVQTLFCCDRMRQAALRATRSNQRDSAPLAAHMLQQMEEHIATLTGAMGAMERINNTPLPFAYVSHLRTCLVLYLLGLPWMLRAESWWSVPLVILISYALLGVEAAAVACERPFQDQANHLPFDQFAKVVAENVRRLTQAPREKFAFCGRANAFLKALTGFCGSGTRWALPLSPVRRHQEPPNSRSFQELPRLAEHLRVCVRIRPLSSDEANDGDLPSIVPGPQGSGLLKLLLLELQASRNSTDELRSHSSLVRSWPRTWEFDWVISGRGSQASVYNLFGQHLVQHAVDGFHGTVIACGPCGSGKSHTIFGGRQQEQQGLVPRLAEGLFRLLRSKGEKHIVKFSYLELYNERLSDLLRPQQRNPPFLRAPPLEVRQHPRVGVFVGNLTWNVVTSVADVLRLLDFGHKMRAVGCTNINAASSRSHGVATFQIEQLVGQQDAKRRWAQLQTVDLAGAARMDQIGDSQAEQMGLLLEVLFEVGGECDVYPEMSSSAPVLTQEASRAGDTGPPKRVTHGAFSKDTGTFSSRINQIMRAATKTPGPGKYLAHEDWRLNGGSRFLKGDRSFKPMHKNPDPTHYERKDFFQFPCNRSKECLSQNRRQLYGNMTKGNRRSFLDGAVRHGKSVPGPAHYSVKQKANNRQPERPRHSAKIKPTSRDAILRIQIATMEVCANDLIDETLWSELDQFQHNGEKVQVSFKQVLDLYMLRFKSQSEALTEGLNLSSVPRPEVFCNDAVLRKHGLCDPGCVYHLEHLLAPGDVIVQRTNRREFHQYRHKVVSQAALLTGDSPVDSQSVEVMTRHRTLTWRDYPQPKMATMAGIPWNPVSGTFVTQVGSEIAWVVVMAPDEAEVTNVIVGLFISSSTFPSWASNLMTQMVYAMHELFQARMMETKCISCSEALLREDQNLYVVLSLRTCPQGRPLVPCATSTPDSSVITVKGVGRAAELTTWMRPSGTFSFPSYLIDLLLAIGCDDVRVFDCLDGRQLVPYQAVVCRDQWEALSPFFQDVWSTHRVAYKRLNGCKHAPTIVDGRQPREGEPVTSEEAKLDGSGYNITVRKTFIEVGDDEELSSPERRRRRGESTNGSGTSTDNSLAPNHYTINYNQVDDRQSAYSVPKEKSSNFLDKVVMEKWVDVRSKKEMPGPGTYKTFDGEAIDRTTRGTYQLQLRTLSRSATSGYF</sequence>
<dbReference type="InterPro" id="IPR044669">
    <property type="entry name" value="YneE/VCCN1/2-like"/>
</dbReference>
<comment type="similarity">
    <text evidence="7">Belongs to the TRAFAC class myosin-kinesin ATPase superfamily. Kinesin family.</text>
</comment>
<organism evidence="10 11">
    <name type="scientific">Durusdinium trenchii</name>
    <dbReference type="NCBI Taxonomy" id="1381693"/>
    <lineage>
        <taxon>Eukaryota</taxon>
        <taxon>Sar</taxon>
        <taxon>Alveolata</taxon>
        <taxon>Dinophyceae</taxon>
        <taxon>Suessiales</taxon>
        <taxon>Symbiodiniaceae</taxon>
        <taxon>Durusdinium</taxon>
    </lineage>
</organism>
<dbReference type="PANTHER" id="PTHR24115">
    <property type="entry name" value="KINESIN-RELATED"/>
    <property type="match status" value="1"/>
</dbReference>
<keyword evidence="4" id="KW-1133">Transmembrane helix</keyword>
<name>A0ABP0S8L1_9DINO</name>
<dbReference type="Pfam" id="PF00225">
    <property type="entry name" value="Kinesin"/>
    <property type="match status" value="1"/>
</dbReference>
<evidence type="ECO:0000256" key="2">
    <source>
        <dbReference type="ARBA" id="ARBA00022448"/>
    </source>
</evidence>
<evidence type="ECO:0000256" key="1">
    <source>
        <dbReference type="ARBA" id="ARBA00004141"/>
    </source>
</evidence>
<evidence type="ECO:0000256" key="8">
    <source>
        <dbReference type="SAM" id="MobiDB-lite"/>
    </source>
</evidence>
<comment type="caution">
    <text evidence="10">The sequence shown here is derived from an EMBL/GenBank/DDBJ whole genome shotgun (WGS) entry which is preliminary data.</text>
</comment>
<keyword evidence="2" id="KW-0813">Transport</keyword>
<keyword evidence="3" id="KW-0812">Transmembrane</keyword>
<dbReference type="Pfam" id="PF25539">
    <property type="entry name" value="Bestrophin_2"/>
    <property type="match status" value="1"/>
</dbReference>
<protein>
    <submittedName>
        <fullName evidence="10">Kinesin-like protein KIF1A (Axonal transporter of synaptic vesicles) (Microtubule-based motor KIF1A) (Unc-104- and KIF1A-related protein) (HUnc-104)</fullName>
    </submittedName>
</protein>
<dbReference type="SMART" id="SM00129">
    <property type="entry name" value="KISc"/>
    <property type="match status" value="1"/>
</dbReference>
<evidence type="ECO:0000313" key="11">
    <source>
        <dbReference type="Proteomes" id="UP001642464"/>
    </source>
</evidence>
<gene>
    <name evidence="10" type="ORF">SCF082_LOCUS50514</name>
</gene>
<dbReference type="PRINTS" id="PR00380">
    <property type="entry name" value="KINESINHEAVY"/>
</dbReference>
<dbReference type="PROSITE" id="PS50067">
    <property type="entry name" value="KINESIN_MOTOR_2"/>
    <property type="match status" value="1"/>
</dbReference>
<feature type="region of interest" description="Disordered" evidence="8">
    <location>
        <begin position="704"/>
        <end position="731"/>
    </location>
</feature>
<feature type="region of interest" description="Disordered" evidence="8">
    <location>
        <begin position="833"/>
        <end position="857"/>
    </location>
</feature>
<evidence type="ECO:0000256" key="5">
    <source>
        <dbReference type="ARBA" id="ARBA00023065"/>
    </source>
</evidence>